<feature type="compositionally biased region" description="Basic and acidic residues" evidence="2">
    <location>
        <begin position="259"/>
        <end position="268"/>
    </location>
</feature>
<accession>A0A7C8M0D7</accession>
<keyword evidence="1" id="KW-0175">Coiled coil</keyword>
<feature type="region of interest" description="Disordered" evidence="2">
    <location>
        <begin position="225"/>
        <end position="320"/>
    </location>
</feature>
<reference evidence="3 4" key="1">
    <citation type="submission" date="2020-01" db="EMBL/GenBank/DDBJ databases">
        <authorList>
            <consortium name="DOE Joint Genome Institute"/>
            <person name="Haridas S."/>
            <person name="Albert R."/>
            <person name="Binder M."/>
            <person name="Bloem J."/>
            <person name="Labutti K."/>
            <person name="Salamov A."/>
            <person name="Andreopoulos B."/>
            <person name="Baker S.E."/>
            <person name="Barry K."/>
            <person name="Bills G."/>
            <person name="Bluhm B.H."/>
            <person name="Cannon C."/>
            <person name="Castanera R."/>
            <person name="Culley D.E."/>
            <person name="Daum C."/>
            <person name="Ezra D."/>
            <person name="Gonzalez J.B."/>
            <person name="Henrissat B."/>
            <person name="Kuo A."/>
            <person name="Liang C."/>
            <person name="Lipzen A."/>
            <person name="Lutzoni F."/>
            <person name="Magnuson J."/>
            <person name="Mondo S."/>
            <person name="Nolan M."/>
            <person name="Ohm R."/>
            <person name="Pangilinan J."/>
            <person name="Park H.-J.H."/>
            <person name="Ramirez L."/>
            <person name="Alfaro M."/>
            <person name="Sun H."/>
            <person name="Tritt A."/>
            <person name="Yoshinaga Y."/>
            <person name="Zwiers L.-H.L."/>
            <person name="Turgeon B.G."/>
            <person name="Goodwin S.B."/>
            <person name="Spatafora J.W."/>
            <person name="Crous P.W."/>
            <person name="Grigoriev I.V."/>
        </authorList>
    </citation>
    <scope>NUCLEOTIDE SEQUENCE [LARGE SCALE GENOMIC DNA]</scope>
    <source>
        <strain evidence="3 4">CBS 611.86</strain>
    </source>
</reference>
<feature type="compositionally biased region" description="Basic residues" evidence="2">
    <location>
        <begin position="275"/>
        <end position="291"/>
    </location>
</feature>
<comment type="caution">
    <text evidence="3">The sequence shown here is derived from an EMBL/GenBank/DDBJ whole genome shotgun (WGS) entry which is preliminary data.</text>
</comment>
<keyword evidence="4" id="KW-1185">Reference proteome</keyword>
<feature type="coiled-coil region" evidence="1">
    <location>
        <begin position="325"/>
        <end position="359"/>
    </location>
</feature>
<protein>
    <submittedName>
        <fullName evidence="3">Uncharacterized protein</fullName>
    </submittedName>
</protein>
<feature type="coiled-coil region" evidence="1">
    <location>
        <begin position="385"/>
        <end position="423"/>
    </location>
</feature>
<name>A0A7C8M0D7_9PLEO</name>
<dbReference type="EMBL" id="JAADJZ010000038">
    <property type="protein sequence ID" value="KAF2864936.1"/>
    <property type="molecule type" value="Genomic_DNA"/>
</dbReference>
<evidence type="ECO:0000313" key="4">
    <source>
        <dbReference type="Proteomes" id="UP000481861"/>
    </source>
</evidence>
<evidence type="ECO:0000256" key="1">
    <source>
        <dbReference type="SAM" id="Coils"/>
    </source>
</evidence>
<feature type="compositionally biased region" description="Acidic residues" evidence="2">
    <location>
        <begin position="38"/>
        <end position="49"/>
    </location>
</feature>
<gene>
    <name evidence="3" type="ORF">BDV95DRAFT_268480</name>
</gene>
<organism evidence="3 4">
    <name type="scientific">Massariosphaeria phaeospora</name>
    <dbReference type="NCBI Taxonomy" id="100035"/>
    <lineage>
        <taxon>Eukaryota</taxon>
        <taxon>Fungi</taxon>
        <taxon>Dikarya</taxon>
        <taxon>Ascomycota</taxon>
        <taxon>Pezizomycotina</taxon>
        <taxon>Dothideomycetes</taxon>
        <taxon>Pleosporomycetidae</taxon>
        <taxon>Pleosporales</taxon>
        <taxon>Pleosporales incertae sedis</taxon>
        <taxon>Massariosphaeria</taxon>
    </lineage>
</organism>
<sequence length="445" mass="50909">MRDNRQKIIIGGLQSQTMRKGSLRTPDRITEVNLLTDTGDDPTVSEEDASGLISGGGSGAIDEGPHCEPPRETSVSPDMSDRTDCDADSGAIDEGPHCEPPRGTDVSPDMPDQTECDTDSASWMYQLVFLPGLVTIAHESERSLIVHESGAVQLARRDDTSSPPLPLVPVESLMRIQLHEAVAKLLVHWTLLDKEQIRSIAYETQGKQAMDDLAAESDSGIAQDLPQQDDVVSDVEEQSSQDEGSALHQEVPEPEEHEEPAKEARESYRPQQRPPSRRRQRMPSPHQRRGYARPEISDPADDAYVEGYRPDAYSNRRGYKTRRELEAQLSRAHWMEERLRKYENEKKDREQRLEVDRAQLLREQKERRAKEEGKRVAEVWERDCVRERELECLREEKQVRDAEKEHERRLAEAEQIYKQSMLETELMSLKVERLAYDPEADREKL</sequence>
<feature type="region of interest" description="Disordered" evidence="2">
    <location>
        <begin position="35"/>
        <end position="116"/>
    </location>
</feature>
<proteinExistence type="predicted"/>
<evidence type="ECO:0000313" key="3">
    <source>
        <dbReference type="EMBL" id="KAF2864936.1"/>
    </source>
</evidence>
<dbReference type="Proteomes" id="UP000481861">
    <property type="component" value="Unassembled WGS sequence"/>
</dbReference>
<feature type="compositionally biased region" description="Acidic residues" evidence="2">
    <location>
        <begin position="231"/>
        <end position="240"/>
    </location>
</feature>
<dbReference type="AlphaFoldDB" id="A0A7C8M0D7"/>
<evidence type="ECO:0000256" key="2">
    <source>
        <dbReference type="SAM" id="MobiDB-lite"/>
    </source>
</evidence>